<dbReference type="InterPro" id="IPR036864">
    <property type="entry name" value="Zn2-C6_fun-type_DNA-bd_sf"/>
</dbReference>
<protein>
    <submittedName>
        <fullName evidence="10">Similar to Saccharomyces cerevisiae YDR520C URC2 Putative Zn(II)2Cys6 motif containing transcription factor</fullName>
    </submittedName>
</protein>
<dbReference type="AlphaFoldDB" id="A0A0J9XJW1"/>
<evidence type="ECO:0000256" key="2">
    <source>
        <dbReference type="ARBA" id="ARBA00022723"/>
    </source>
</evidence>
<keyword evidence="5" id="KW-0238">DNA-binding</keyword>
<organism evidence="10 11">
    <name type="scientific">Geotrichum candidum</name>
    <name type="common">Oospora lactis</name>
    <name type="synonym">Dipodascus geotrichum</name>
    <dbReference type="NCBI Taxonomy" id="1173061"/>
    <lineage>
        <taxon>Eukaryota</taxon>
        <taxon>Fungi</taxon>
        <taxon>Dikarya</taxon>
        <taxon>Ascomycota</taxon>
        <taxon>Saccharomycotina</taxon>
        <taxon>Dipodascomycetes</taxon>
        <taxon>Dipodascales</taxon>
        <taxon>Dipodascaceae</taxon>
        <taxon>Geotrichum</taxon>
    </lineage>
</organism>
<dbReference type="SUPFAM" id="SSF57701">
    <property type="entry name" value="Zn2/Cys6 DNA-binding domain"/>
    <property type="match status" value="1"/>
</dbReference>
<dbReference type="Proteomes" id="UP000242525">
    <property type="component" value="Unassembled WGS sequence"/>
</dbReference>
<feature type="region of interest" description="Disordered" evidence="8">
    <location>
        <begin position="1"/>
        <end position="30"/>
    </location>
</feature>
<reference evidence="10" key="1">
    <citation type="submission" date="2014-03" db="EMBL/GenBank/DDBJ databases">
        <authorList>
            <person name="Casaregola S."/>
        </authorList>
    </citation>
    <scope>NUCLEOTIDE SEQUENCE [LARGE SCALE GENOMIC DNA]</scope>
    <source>
        <strain evidence="10">CLIB 918</strain>
    </source>
</reference>
<dbReference type="PROSITE" id="PS00463">
    <property type="entry name" value="ZN2_CY6_FUNGAL_1"/>
    <property type="match status" value="1"/>
</dbReference>
<dbReference type="STRING" id="1173061.A0A0J9XJW1"/>
<comment type="subcellular location">
    <subcellularLocation>
        <location evidence="1">Nucleus</location>
    </subcellularLocation>
</comment>
<feature type="region of interest" description="Disordered" evidence="8">
    <location>
        <begin position="66"/>
        <end position="94"/>
    </location>
</feature>
<name>A0A0J9XJW1_GEOCN</name>
<evidence type="ECO:0000256" key="6">
    <source>
        <dbReference type="ARBA" id="ARBA00023163"/>
    </source>
</evidence>
<dbReference type="InterPro" id="IPR001138">
    <property type="entry name" value="Zn2Cys6_DnaBD"/>
</dbReference>
<feature type="compositionally biased region" description="Low complexity" evidence="8">
    <location>
        <begin position="78"/>
        <end position="94"/>
    </location>
</feature>
<dbReference type="CDD" id="cd00067">
    <property type="entry name" value="GAL4"/>
    <property type="match status" value="1"/>
</dbReference>
<dbReference type="PROSITE" id="PS50048">
    <property type="entry name" value="ZN2_CY6_FUNGAL_2"/>
    <property type="match status" value="1"/>
</dbReference>
<dbReference type="CDD" id="cd12148">
    <property type="entry name" value="fungal_TF_MHR"/>
    <property type="match status" value="1"/>
</dbReference>
<evidence type="ECO:0000313" key="11">
    <source>
        <dbReference type="Proteomes" id="UP000242525"/>
    </source>
</evidence>
<keyword evidence="3" id="KW-0862">Zinc</keyword>
<keyword evidence="11" id="KW-1185">Reference proteome</keyword>
<evidence type="ECO:0000256" key="8">
    <source>
        <dbReference type="SAM" id="MobiDB-lite"/>
    </source>
</evidence>
<dbReference type="PANTHER" id="PTHR31845">
    <property type="entry name" value="FINGER DOMAIN PROTEIN, PUTATIVE-RELATED"/>
    <property type="match status" value="1"/>
</dbReference>
<dbReference type="PANTHER" id="PTHR31845:SF34">
    <property type="entry name" value="TRANSCRIPTIONAL ACTIVATOR OF PROTEASES PRTT"/>
    <property type="match status" value="1"/>
</dbReference>
<keyword evidence="4" id="KW-0805">Transcription regulation</keyword>
<evidence type="ECO:0000313" key="10">
    <source>
        <dbReference type="EMBL" id="CDO57584.1"/>
    </source>
</evidence>
<gene>
    <name evidence="10" type="ORF">BN980_GECA23s00428g</name>
</gene>
<dbReference type="GO" id="GO:0000976">
    <property type="term" value="F:transcription cis-regulatory region binding"/>
    <property type="evidence" value="ECO:0007669"/>
    <property type="project" value="TreeGrafter"/>
</dbReference>
<feature type="compositionally biased region" description="Low complexity" evidence="8">
    <location>
        <begin position="182"/>
        <end position="195"/>
    </location>
</feature>
<evidence type="ECO:0000256" key="1">
    <source>
        <dbReference type="ARBA" id="ARBA00004123"/>
    </source>
</evidence>
<dbReference type="GO" id="GO:0005634">
    <property type="term" value="C:nucleus"/>
    <property type="evidence" value="ECO:0007669"/>
    <property type="project" value="UniProtKB-SubCell"/>
</dbReference>
<sequence length="832" mass="91062">MDLNNLNNNTTSFSSNGSSAHVAGQPLGSEPALPLHETIYRQQPQPSLPPINAQFIQTLYNGNTSVSTTPNAGPPNLTTSKSSKSSPTTASSPAVGMGLCGSLTSENGINMIGGSSSSIGASGYADRKMDGLTLPPLNFTQQKQPQHKQQHSPAGLSENTRVESLNDIMATPVTGSSVSDVNSTPNTNTASTPITDVAVPLTITTPAPPGPRKRGSSKRTAAAAGRTGSSTAHSTVAKKRRSLSCQTCRKLKTRCDFDVSRGMCHRCFVLRLSCSLATDQVQQPNYLTKVNLEPTPVDQQASTSVSISSGSSSCNANATITNKDDPILARLELLENAISGLGQQLQSLRDLLSDKNVMTAAAPAKSNSTSQLSPAAAVENLVLDKNVDRAPLSVIWDIDYKLFDRSEKYATMRAASVEMDTWISAYIEPALEQRLKDSFYSRCQCYIIPNTAIEARELSSLMRGILLLQGMRCDESATYDRLQPQLFTIVRSLTGTAMMTAPLQISDIESLLYMAMFNIARKPRQPIFDSWLLTSHAIRLFILSMRFHEIARRGARVQLTAEDEYNLRVWNGICLVHYQYAVLTDRPVVIPEEYLAVCELLAGVTEFDTRTLAEIKLYQAAMAAKATGNISLLRRWYTQHGATSSSSTISPDLRLSYDLCIIILEPPARQIEASIRVLNLLLLLPRERIAGMPNHPLIVIIYAAMTLCRHLPTTTEVGEHLTLIVRSYWYLAQIGERSRDIVDSIARIIKSVIMATRKGGEILNQFVPAKSPNPEPQSAPSPLPQQQHEGLPNDTLDDSVLDMLDLSHYASFDDFFDGIFTYFYNHTDLIST</sequence>
<dbReference type="GO" id="GO:0008270">
    <property type="term" value="F:zinc ion binding"/>
    <property type="evidence" value="ECO:0007669"/>
    <property type="project" value="InterPro"/>
</dbReference>
<dbReference type="EMBL" id="CCBN010000023">
    <property type="protein sequence ID" value="CDO57584.1"/>
    <property type="molecule type" value="Genomic_DNA"/>
</dbReference>
<keyword evidence="2" id="KW-0479">Metal-binding</keyword>
<proteinExistence type="predicted"/>
<dbReference type="SMART" id="SM00066">
    <property type="entry name" value="GAL4"/>
    <property type="match status" value="1"/>
</dbReference>
<dbReference type="InterPro" id="IPR051089">
    <property type="entry name" value="prtT"/>
</dbReference>
<feature type="compositionally biased region" description="Pro residues" evidence="8">
    <location>
        <begin position="771"/>
        <end position="783"/>
    </location>
</feature>
<comment type="caution">
    <text evidence="10">The sequence shown here is derived from an EMBL/GenBank/DDBJ whole genome shotgun (WGS) entry which is preliminary data.</text>
</comment>
<feature type="region of interest" description="Disordered" evidence="8">
    <location>
        <begin position="769"/>
        <end position="794"/>
    </location>
</feature>
<feature type="compositionally biased region" description="Low complexity" evidence="8">
    <location>
        <begin position="218"/>
        <end position="232"/>
    </location>
</feature>
<keyword evidence="6" id="KW-0804">Transcription</keyword>
<dbReference type="Gene3D" id="4.10.240.10">
    <property type="entry name" value="Zn(2)-C6 fungal-type DNA-binding domain"/>
    <property type="match status" value="1"/>
</dbReference>
<keyword evidence="7" id="KW-0539">Nucleus</keyword>
<evidence type="ECO:0000256" key="3">
    <source>
        <dbReference type="ARBA" id="ARBA00022833"/>
    </source>
</evidence>
<evidence type="ECO:0000256" key="4">
    <source>
        <dbReference type="ARBA" id="ARBA00023015"/>
    </source>
</evidence>
<dbReference type="OrthoDB" id="2595934at2759"/>
<feature type="domain" description="Zn(2)-C6 fungal-type" evidence="9">
    <location>
        <begin position="244"/>
        <end position="276"/>
    </location>
</feature>
<evidence type="ECO:0000256" key="5">
    <source>
        <dbReference type="ARBA" id="ARBA00023125"/>
    </source>
</evidence>
<feature type="compositionally biased region" description="Low complexity" evidence="8">
    <location>
        <begin position="1"/>
        <end position="19"/>
    </location>
</feature>
<evidence type="ECO:0000259" key="9">
    <source>
        <dbReference type="PROSITE" id="PS50048"/>
    </source>
</evidence>
<accession>A0A0J9XJW1</accession>
<feature type="region of interest" description="Disordered" evidence="8">
    <location>
        <begin position="172"/>
        <end position="236"/>
    </location>
</feature>
<evidence type="ECO:0000256" key="7">
    <source>
        <dbReference type="ARBA" id="ARBA00023242"/>
    </source>
</evidence>
<feature type="region of interest" description="Disordered" evidence="8">
    <location>
        <begin position="132"/>
        <end position="156"/>
    </location>
</feature>
<dbReference type="GO" id="GO:0000981">
    <property type="term" value="F:DNA-binding transcription factor activity, RNA polymerase II-specific"/>
    <property type="evidence" value="ECO:0007669"/>
    <property type="project" value="InterPro"/>
</dbReference>
<dbReference type="Pfam" id="PF00172">
    <property type="entry name" value="Zn_clus"/>
    <property type="match status" value="1"/>
</dbReference>